<comment type="similarity">
    <text evidence="5">Belongs to the BCAP29/BCAP31 family.</text>
</comment>
<dbReference type="GO" id="GO:0006888">
    <property type="term" value="P:endoplasmic reticulum to Golgi vesicle-mediated transport"/>
    <property type="evidence" value="ECO:0007669"/>
    <property type="project" value="UniProtKB-UniRule"/>
</dbReference>
<comment type="subcellular location">
    <subcellularLocation>
        <location evidence="5">Endoplasmic reticulum membrane</location>
        <topology evidence="5">Multi-pass membrane protein</topology>
    </subcellularLocation>
    <subcellularLocation>
        <location evidence="1">Membrane</location>
        <topology evidence="1">Multi-pass membrane protein</topology>
    </subcellularLocation>
</comment>
<evidence type="ECO:0000256" key="5">
    <source>
        <dbReference type="RuleBase" id="RU367026"/>
    </source>
</evidence>
<dbReference type="InterPro" id="IPR008417">
    <property type="entry name" value="BAP29/BAP31"/>
</dbReference>
<dbReference type="PANTHER" id="PTHR12701">
    <property type="entry name" value="BCR-ASSOCIATED PROTEIN, BAP"/>
    <property type="match status" value="1"/>
</dbReference>
<dbReference type="PANTHER" id="PTHR12701:SF19">
    <property type="entry name" value="ENDOPLASMIC RETICULUM TRANSMEMBRANE PROTEIN 1-RELATED"/>
    <property type="match status" value="1"/>
</dbReference>
<evidence type="ECO:0000259" key="6">
    <source>
        <dbReference type="Pfam" id="PF05529"/>
    </source>
</evidence>
<gene>
    <name evidence="7" type="ORF">KASA_0Q01342G</name>
</gene>
<organism evidence="7 8">
    <name type="scientific">Maudiozyma saulgeensis</name>
    <dbReference type="NCBI Taxonomy" id="1789683"/>
    <lineage>
        <taxon>Eukaryota</taxon>
        <taxon>Fungi</taxon>
        <taxon>Dikarya</taxon>
        <taxon>Ascomycota</taxon>
        <taxon>Saccharomycotina</taxon>
        <taxon>Saccharomycetes</taxon>
        <taxon>Saccharomycetales</taxon>
        <taxon>Saccharomycetaceae</taxon>
        <taxon>Maudiozyma</taxon>
    </lineage>
</organism>
<keyword evidence="5" id="KW-0653">Protein transport</keyword>
<dbReference type="Pfam" id="PF05529">
    <property type="entry name" value="Bap31"/>
    <property type="match status" value="1"/>
</dbReference>
<name>A0A1X7QWJ4_9SACH</name>
<feature type="transmembrane region" description="Helical" evidence="5">
    <location>
        <begin position="47"/>
        <end position="66"/>
    </location>
</feature>
<keyword evidence="8" id="KW-1185">Reference proteome</keyword>
<keyword evidence="3 5" id="KW-1133">Transmembrane helix</keyword>
<evidence type="ECO:0000313" key="8">
    <source>
        <dbReference type="Proteomes" id="UP000196158"/>
    </source>
</evidence>
<evidence type="ECO:0000256" key="3">
    <source>
        <dbReference type="ARBA" id="ARBA00022989"/>
    </source>
</evidence>
<feature type="transmembrane region" description="Helical" evidence="5">
    <location>
        <begin position="114"/>
        <end position="134"/>
    </location>
</feature>
<keyword evidence="2 5" id="KW-0812">Transmembrane</keyword>
<feature type="domain" description="BAP29/BAP31 transmembrane" evidence="6">
    <location>
        <begin position="1"/>
        <end position="144"/>
    </location>
</feature>
<comment type="function">
    <text evidence="5">May play a role in anterograde transport of membrane proteins from the endoplasmic reticulum to the Golgi.</text>
</comment>
<evidence type="ECO:0000256" key="1">
    <source>
        <dbReference type="ARBA" id="ARBA00004141"/>
    </source>
</evidence>
<dbReference type="OrthoDB" id="435607at2759"/>
<keyword evidence="5" id="KW-0256">Endoplasmic reticulum</keyword>
<feature type="transmembrane region" description="Helical" evidence="5">
    <location>
        <begin position="6"/>
        <end position="26"/>
    </location>
</feature>
<dbReference type="InterPro" id="IPR040463">
    <property type="entry name" value="BAP29/BAP31_N"/>
</dbReference>
<dbReference type="AlphaFoldDB" id="A0A1X7QWJ4"/>
<reference evidence="7 8" key="1">
    <citation type="submission" date="2017-04" db="EMBL/GenBank/DDBJ databases">
        <authorList>
            <person name="Afonso C.L."/>
            <person name="Miller P.J."/>
            <person name="Scott M.A."/>
            <person name="Spackman E."/>
            <person name="Goraichik I."/>
            <person name="Dimitrov K.M."/>
            <person name="Suarez D.L."/>
            <person name="Swayne D.E."/>
        </authorList>
    </citation>
    <scope>NUCLEOTIDE SEQUENCE [LARGE SCALE GENOMIC DNA]</scope>
</reference>
<evidence type="ECO:0000313" key="7">
    <source>
        <dbReference type="EMBL" id="SMN17782.1"/>
    </source>
</evidence>
<keyword evidence="5" id="KW-0813">Transport</keyword>
<protein>
    <recommendedName>
        <fullName evidence="5">Endoplasmic reticulum transmembrane protein</fullName>
    </recommendedName>
</protein>
<dbReference type="GO" id="GO:0005789">
    <property type="term" value="C:endoplasmic reticulum membrane"/>
    <property type="evidence" value="ECO:0007669"/>
    <property type="project" value="UniProtKB-SubCell"/>
</dbReference>
<keyword evidence="5" id="KW-0931">ER-Golgi transport</keyword>
<dbReference type="GO" id="GO:0006886">
    <property type="term" value="P:intracellular protein transport"/>
    <property type="evidence" value="ECO:0007669"/>
    <property type="project" value="UniProtKB-UniRule"/>
</dbReference>
<dbReference type="GO" id="GO:0070973">
    <property type="term" value="P:protein localization to endoplasmic reticulum exit site"/>
    <property type="evidence" value="ECO:0007669"/>
    <property type="project" value="UniProtKB-UniRule"/>
</dbReference>
<dbReference type="STRING" id="1789683.A0A1X7QWJ4"/>
<evidence type="ECO:0000256" key="4">
    <source>
        <dbReference type="ARBA" id="ARBA00023136"/>
    </source>
</evidence>
<keyword evidence="4 5" id="KW-0472">Membrane</keyword>
<evidence type="ECO:0000256" key="2">
    <source>
        <dbReference type="ARBA" id="ARBA00022692"/>
    </source>
</evidence>
<accession>A0A1X7QWJ4</accession>
<dbReference type="Proteomes" id="UP000196158">
    <property type="component" value="Unassembled WGS sequence"/>
</dbReference>
<proteinExistence type="inferred from homology"/>
<dbReference type="EMBL" id="FXLY01000002">
    <property type="protein sequence ID" value="SMN17782.1"/>
    <property type="molecule type" value="Genomic_DNA"/>
</dbReference>
<sequence length="201" mass="23518">MSLYFTLLFAILTLEMATLFVLVLPLPNKMRKLFYNTYQKLYQNQQVKTVAIILSIIVGLLFIDSWKRAQINVTLYRHQKLYNEDDGVNSNQYDSHAVTPTQALASRAYNQRNVYISGFILYFMVGIPTVMSIIRRLIKYQDLINNQTKIVTDNDEILKLKKELEVKTIDLETLEKQFTNAENYFDEQNKPKVDETVTKTE</sequence>